<dbReference type="SUPFAM" id="SSF63520">
    <property type="entry name" value="PTS-regulatory domain, PRD"/>
    <property type="match status" value="1"/>
</dbReference>
<evidence type="ECO:0000313" key="10">
    <source>
        <dbReference type="Proteomes" id="UP000297725"/>
    </source>
</evidence>
<dbReference type="EMBL" id="CP038865">
    <property type="protein sequence ID" value="QCA28724.1"/>
    <property type="molecule type" value="Genomic_DNA"/>
</dbReference>
<keyword evidence="9" id="KW-1185">Reference proteome</keyword>
<sequence>MKEFQLVEELRKSSIPISSSVLSKKMAVSTRTIRNYVSRINQHFETPVIISSSKGYLLKKSYYEAVMFHYLDSPANNFVERRKLLIRQILLTPEGINWDIVLEEMNVSEATLKNDLKSVVHYFYKNELQIKKNNNIIKLSGEEIQIRKLMKEIFEEEGCDVISSFFKNQDLLTDDEVDILRQIVQTTFNRRHLVTVDFVMGQLIRYLVITISRLQRNCSLLTTNKPVNRESTGYQLSVEIMEELSLAFSFKYSQAEIDNLSLLIVGNTINPHELRILDEVIEPSFLQRMDGILKDIHLVYGINFMMDGFRSRFILHVYGLIERINKGELIDNPMLNLMNTKDLLVYDLALYVGNKLKNEIGLDIPEEELLFLSILFGVFLEEEVEFEPVTIGIVSPSISYQHLENKLIRKLEYYYGDKIAVNQLVDAYSEINDLLDTDIIVSTIPYKGTDHQEVVNVSLFITELDIQKIEKKIVALRIKRKIDYYQELTYQFFDETFFYQGLSINHKDRLIDKMGKDFLREGIVCPSFIQSLNDKEAISPSIIQNVAMPHSLNRDAKETKISVWYDCSSRGIKWEEDCVVLVLLLAINQEQQYELNDYFHLLFGILSEKQAVQQLINQKSFPLFIKKLNELIKNEVEKIYMINK</sequence>
<keyword evidence="2" id="KW-0805">Transcription regulation</keyword>
<evidence type="ECO:0000259" key="6">
    <source>
        <dbReference type="PROSITE" id="PS51372"/>
    </source>
</evidence>
<keyword evidence="4" id="KW-0804">Transcription</keyword>
<dbReference type="InterPro" id="IPR016152">
    <property type="entry name" value="PTrfase/Anion_transptr"/>
</dbReference>
<dbReference type="Proteomes" id="UP000296883">
    <property type="component" value="Chromosome"/>
</dbReference>
<dbReference type="InterPro" id="IPR007737">
    <property type="entry name" value="Mga_HTH"/>
</dbReference>
<evidence type="ECO:0000256" key="3">
    <source>
        <dbReference type="ARBA" id="ARBA00023159"/>
    </source>
</evidence>
<evidence type="ECO:0000313" key="9">
    <source>
        <dbReference type="Proteomes" id="UP000296883"/>
    </source>
</evidence>
<dbReference type="Gene3D" id="3.40.930.10">
    <property type="entry name" value="Mannitol-specific EII, Chain A"/>
    <property type="match status" value="1"/>
</dbReference>
<reference evidence="7 9" key="2">
    <citation type="journal article" date="2020" name="Int. J. Syst. Evol. Microbiol.">
        <title>Vagococcus xieshaowenii sp. nov., isolated from snow finch (Montifringilla taczanowskii) cloacal content.</title>
        <authorList>
            <person name="Ge Y."/>
            <person name="Yang J."/>
            <person name="Lai X.H."/>
            <person name="Zhang G."/>
            <person name="Jin D."/>
            <person name="Lu S."/>
            <person name="Wang B."/>
            <person name="Huang Y."/>
            <person name="Huang Y."/>
            <person name="Ren Z."/>
            <person name="Zhang X."/>
            <person name="Xu J."/>
        </authorList>
    </citation>
    <scope>NUCLEOTIDE SEQUENCE [LARGE SCALE GENOMIC DNA]</scope>
    <source>
        <strain evidence="7">Personal::cf-49</strain>
        <strain evidence="9">personal::cf-49</strain>
    </source>
</reference>
<dbReference type="Pfam" id="PF08279">
    <property type="entry name" value="HTH_11"/>
    <property type="match status" value="1"/>
</dbReference>
<dbReference type="PROSITE" id="PS51372">
    <property type="entry name" value="PRD_2"/>
    <property type="match status" value="1"/>
</dbReference>
<dbReference type="PROSITE" id="PS51094">
    <property type="entry name" value="PTS_EIIA_TYPE_2"/>
    <property type="match status" value="1"/>
</dbReference>
<name>A0AAJ5EDV7_9ENTE</name>
<dbReference type="PANTHER" id="PTHR30185">
    <property type="entry name" value="CRYPTIC BETA-GLUCOSIDE BGL OPERON ANTITERMINATOR"/>
    <property type="match status" value="1"/>
</dbReference>
<proteinExistence type="predicted"/>
<dbReference type="Pfam" id="PF00874">
    <property type="entry name" value="PRD"/>
    <property type="match status" value="1"/>
</dbReference>
<dbReference type="RefSeq" id="WP_135254671.1">
    <property type="nucleotide sequence ID" value="NZ_CP038865.1"/>
</dbReference>
<dbReference type="InterPro" id="IPR036634">
    <property type="entry name" value="PRD_sf"/>
</dbReference>
<dbReference type="InterPro" id="IPR036388">
    <property type="entry name" value="WH-like_DNA-bd_sf"/>
</dbReference>
<protein>
    <submittedName>
        <fullName evidence="8">PRD domain-containing protein</fullName>
    </submittedName>
</protein>
<evidence type="ECO:0000256" key="4">
    <source>
        <dbReference type="ARBA" id="ARBA00023163"/>
    </source>
</evidence>
<evidence type="ECO:0000259" key="5">
    <source>
        <dbReference type="PROSITE" id="PS51094"/>
    </source>
</evidence>
<dbReference type="Gene3D" id="1.10.1790.10">
    <property type="entry name" value="PRD domain"/>
    <property type="match status" value="1"/>
</dbReference>
<feature type="domain" description="PRD" evidence="6">
    <location>
        <begin position="280"/>
        <end position="386"/>
    </location>
</feature>
<dbReference type="InterPro" id="IPR002178">
    <property type="entry name" value="PTS_EIIA_type-2_dom"/>
</dbReference>
<gene>
    <name evidence="8" type="ORF">E4031_06665</name>
    <name evidence="7" type="ORF">E4Z98_05110</name>
</gene>
<dbReference type="PANTHER" id="PTHR30185:SF12">
    <property type="entry name" value="TRANSCRIPTIONAL REGULATOR MANR"/>
    <property type="match status" value="1"/>
</dbReference>
<dbReference type="EMBL" id="SRHU01000024">
    <property type="protein sequence ID" value="TFZ40468.1"/>
    <property type="molecule type" value="Genomic_DNA"/>
</dbReference>
<dbReference type="Pfam" id="PF05043">
    <property type="entry name" value="Mga"/>
    <property type="match status" value="1"/>
</dbReference>
<dbReference type="InterPro" id="IPR013196">
    <property type="entry name" value="HTH_11"/>
</dbReference>
<dbReference type="AlphaFoldDB" id="A0AAJ5EDV7"/>
<evidence type="ECO:0000313" key="8">
    <source>
        <dbReference type="EMBL" id="TFZ40468.1"/>
    </source>
</evidence>
<dbReference type="Pfam" id="PF00359">
    <property type="entry name" value="PTS_EIIA_2"/>
    <property type="match status" value="1"/>
</dbReference>
<reference evidence="8 10" key="1">
    <citation type="submission" date="2019-03" db="EMBL/GenBank/DDBJ databases">
        <title>Vagococcus sp. was isolated fron gut of Carduelis flavirostris.</title>
        <authorList>
            <person name="Ge Y."/>
        </authorList>
    </citation>
    <scope>NUCLEOTIDE SEQUENCE [LARGE SCALE GENOMIC DNA]</scope>
    <source>
        <strain evidence="8 10">CF-210</strain>
    </source>
</reference>
<dbReference type="InterPro" id="IPR011608">
    <property type="entry name" value="PRD"/>
</dbReference>
<organism evidence="8 10">
    <name type="scientific">Vagococcus xieshaowenii</name>
    <dbReference type="NCBI Taxonomy" id="2562451"/>
    <lineage>
        <taxon>Bacteria</taxon>
        <taxon>Bacillati</taxon>
        <taxon>Bacillota</taxon>
        <taxon>Bacilli</taxon>
        <taxon>Lactobacillales</taxon>
        <taxon>Enterococcaceae</taxon>
        <taxon>Vagococcus</taxon>
    </lineage>
</organism>
<evidence type="ECO:0000256" key="1">
    <source>
        <dbReference type="ARBA" id="ARBA00022737"/>
    </source>
</evidence>
<evidence type="ECO:0000256" key="2">
    <source>
        <dbReference type="ARBA" id="ARBA00023015"/>
    </source>
</evidence>
<evidence type="ECO:0000313" key="7">
    <source>
        <dbReference type="EMBL" id="QCA28724.1"/>
    </source>
</evidence>
<feature type="domain" description="PTS EIIA type-2" evidence="5">
    <location>
        <begin position="491"/>
        <end position="631"/>
    </location>
</feature>
<keyword evidence="1" id="KW-0677">Repeat</keyword>
<accession>A0AAJ5EDV7</accession>
<dbReference type="Proteomes" id="UP000297725">
    <property type="component" value="Unassembled WGS sequence"/>
</dbReference>
<dbReference type="Gene3D" id="1.10.10.10">
    <property type="entry name" value="Winged helix-like DNA-binding domain superfamily/Winged helix DNA-binding domain"/>
    <property type="match status" value="1"/>
</dbReference>
<dbReference type="SUPFAM" id="SSF55804">
    <property type="entry name" value="Phoshotransferase/anion transport protein"/>
    <property type="match status" value="1"/>
</dbReference>
<dbReference type="GO" id="GO:0006355">
    <property type="term" value="P:regulation of DNA-templated transcription"/>
    <property type="evidence" value="ECO:0007669"/>
    <property type="project" value="InterPro"/>
</dbReference>
<dbReference type="InterPro" id="IPR050661">
    <property type="entry name" value="BglG_antiterminators"/>
</dbReference>
<keyword evidence="3" id="KW-0010">Activator</keyword>